<comment type="similarity">
    <text evidence="3">Belongs to the AB hydrolase superfamily. Isoprenylcysteine methylesterase family.</text>
</comment>
<evidence type="ECO:0000259" key="6">
    <source>
        <dbReference type="Pfam" id="PF20434"/>
    </source>
</evidence>
<evidence type="ECO:0000313" key="7">
    <source>
        <dbReference type="EMBL" id="MBX34161.1"/>
    </source>
</evidence>
<dbReference type="InterPro" id="IPR049492">
    <property type="entry name" value="BD-FAE-like_dom"/>
</dbReference>
<dbReference type="EMBL" id="GGEC01053677">
    <property type="protein sequence ID" value="MBX34161.1"/>
    <property type="molecule type" value="Transcribed_RNA"/>
</dbReference>
<comment type="catalytic activity">
    <reaction evidence="5">
        <text>[protein]-C-terminal S-[(2E,6E)-farnesyl]-L-cysteine methyl ester + H2O = [protein]-C-terminal S-[(2E,6E)-farnesyl]-L-cysteine + methanol + H(+)</text>
        <dbReference type="Rhea" id="RHEA:48520"/>
        <dbReference type="Rhea" id="RHEA-COMP:12125"/>
        <dbReference type="Rhea" id="RHEA-COMP:12126"/>
        <dbReference type="ChEBI" id="CHEBI:15377"/>
        <dbReference type="ChEBI" id="CHEBI:15378"/>
        <dbReference type="ChEBI" id="CHEBI:17790"/>
        <dbReference type="ChEBI" id="CHEBI:90510"/>
        <dbReference type="ChEBI" id="CHEBI:90511"/>
        <dbReference type="EC" id="3.1.1.n2"/>
    </reaction>
</comment>
<sequence>MGKVSSTSVNHNWLQCPCRNFPRGTISDMVADASRGISSIFNNIAEYGGDPNRIFLMGQSAGAHISSCALLEQAIKEAKKRRKHILECHSDRSLFWSIWRVNF</sequence>
<dbReference type="Pfam" id="PF20434">
    <property type="entry name" value="BD-FAE"/>
    <property type="match status" value="1"/>
</dbReference>
<dbReference type="EC" id="3.1.1.n2" evidence="4"/>
<comment type="subcellular location">
    <subcellularLocation>
        <location evidence="1">Golgi apparatus membrane</location>
        <topology evidence="1">Multi-pass membrane protein</topology>
    </subcellularLocation>
</comment>
<evidence type="ECO:0000256" key="4">
    <source>
        <dbReference type="ARBA" id="ARBA00038928"/>
    </source>
</evidence>
<evidence type="ECO:0000256" key="3">
    <source>
        <dbReference type="ARBA" id="ARBA00038028"/>
    </source>
</evidence>
<dbReference type="GO" id="GO:0016787">
    <property type="term" value="F:hydrolase activity"/>
    <property type="evidence" value="ECO:0007669"/>
    <property type="project" value="UniProtKB-KW"/>
</dbReference>
<keyword evidence="2" id="KW-0378">Hydrolase</keyword>
<feature type="domain" description="BD-FAE-like" evidence="6">
    <location>
        <begin position="26"/>
        <end position="82"/>
    </location>
</feature>
<name>A0A2P2MVC0_RHIMU</name>
<protein>
    <recommendedName>
        <fullName evidence="4">protein-S-isoprenylcysteine alpha-carbonyl methylesterase</fullName>
        <ecNumber evidence="4">3.1.1.n2</ecNumber>
    </recommendedName>
</protein>
<dbReference type="SUPFAM" id="SSF53474">
    <property type="entry name" value="alpha/beta-Hydrolases"/>
    <property type="match status" value="1"/>
</dbReference>
<evidence type="ECO:0000256" key="5">
    <source>
        <dbReference type="ARBA" id="ARBA00049507"/>
    </source>
</evidence>
<dbReference type="PANTHER" id="PTHR48081:SF33">
    <property type="entry name" value="KYNURENINE FORMAMIDASE"/>
    <property type="match status" value="1"/>
</dbReference>
<dbReference type="Gene3D" id="3.40.50.1820">
    <property type="entry name" value="alpha/beta hydrolase"/>
    <property type="match status" value="1"/>
</dbReference>
<dbReference type="PANTHER" id="PTHR48081">
    <property type="entry name" value="AB HYDROLASE SUPERFAMILY PROTEIN C4A8.06C"/>
    <property type="match status" value="1"/>
</dbReference>
<reference evidence="7" key="1">
    <citation type="submission" date="2018-02" db="EMBL/GenBank/DDBJ databases">
        <title>Rhizophora mucronata_Transcriptome.</title>
        <authorList>
            <person name="Meera S.P."/>
            <person name="Sreeshan A."/>
            <person name="Augustine A."/>
        </authorList>
    </citation>
    <scope>NUCLEOTIDE SEQUENCE</scope>
    <source>
        <tissue evidence="7">Leaf</tissue>
    </source>
</reference>
<dbReference type="GO" id="GO:0000139">
    <property type="term" value="C:Golgi membrane"/>
    <property type="evidence" value="ECO:0007669"/>
    <property type="project" value="UniProtKB-SubCell"/>
</dbReference>
<proteinExistence type="inferred from homology"/>
<dbReference type="InterPro" id="IPR029058">
    <property type="entry name" value="AB_hydrolase_fold"/>
</dbReference>
<accession>A0A2P2MVC0</accession>
<dbReference type="AlphaFoldDB" id="A0A2P2MVC0"/>
<evidence type="ECO:0000256" key="2">
    <source>
        <dbReference type="ARBA" id="ARBA00022801"/>
    </source>
</evidence>
<dbReference type="InterPro" id="IPR050300">
    <property type="entry name" value="GDXG_lipolytic_enzyme"/>
</dbReference>
<evidence type="ECO:0000256" key="1">
    <source>
        <dbReference type="ARBA" id="ARBA00004653"/>
    </source>
</evidence>
<organism evidence="7">
    <name type="scientific">Rhizophora mucronata</name>
    <name type="common">Asiatic mangrove</name>
    <dbReference type="NCBI Taxonomy" id="61149"/>
    <lineage>
        <taxon>Eukaryota</taxon>
        <taxon>Viridiplantae</taxon>
        <taxon>Streptophyta</taxon>
        <taxon>Embryophyta</taxon>
        <taxon>Tracheophyta</taxon>
        <taxon>Spermatophyta</taxon>
        <taxon>Magnoliopsida</taxon>
        <taxon>eudicotyledons</taxon>
        <taxon>Gunneridae</taxon>
        <taxon>Pentapetalae</taxon>
        <taxon>rosids</taxon>
        <taxon>fabids</taxon>
        <taxon>Malpighiales</taxon>
        <taxon>Rhizophoraceae</taxon>
        <taxon>Rhizophora</taxon>
    </lineage>
</organism>